<organism evidence="2 3">
    <name type="scientific">Trametes cubensis</name>
    <dbReference type="NCBI Taxonomy" id="1111947"/>
    <lineage>
        <taxon>Eukaryota</taxon>
        <taxon>Fungi</taxon>
        <taxon>Dikarya</taxon>
        <taxon>Basidiomycota</taxon>
        <taxon>Agaricomycotina</taxon>
        <taxon>Agaricomycetes</taxon>
        <taxon>Polyporales</taxon>
        <taxon>Polyporaceae</taxon>
        <taxon>Trametes</taxon>
    </lineage>
</organism>
<comment type="caution">
    <text evidence="2">The sequence shown here is derived from an EMBL/GenBank/DDBJ whole genome shotgun (WGS) entry which is preliminary data.</text>
</comment>
<dbReference type="GO" id="GO:0016747">
    <property type="term" value="F:acyltransferase activity, transferring groups other than amino-acyl groups"/>
    <property type="evidence" value="ECO:0007669"/>
    <property type="project" value="InterPro"/>
</dbReference>
<dbReference type="PROSITE" id="PS51186">
    <property type="entry name" value="GNAT"/>
    <property type="match status" value="1"/>
</dbReference>
<dbReference type="InterPro" id="IPR000182">
    <property type="entry name" value="GNAT_dom"/>
</dbReference>
<dbReference type="Proteomes" id="UP001215151">
    <property type="component" value="Unassembled WGS sequence"/>
</dbReference>
<dbReference type="Pfam" id="PF13673">
    <property type="entry name" value="Acetyltransf_10"/>
    <property type="match status" value="1"/>
</dbReference>
<keyword evidence="3" id="KW-1185">Reference proteome</keyword>
<dbReference type="Gene3D" id="3.40.630.30">
    <property type="match status" value="1"/>
</dbReference>
<reference evidence="2" key="1">
    <citation type="submission" date="2022-11" db="EMBL/GenBank/DDBJ databases">
        <title>Genome Sequence of Cubamyces cubensis.</title>
        <authorList>
            <person name="Buettner E."/>
        </authorList>
    </citation>
    <scope>NUCLEOTIDE SEQUENCE</scope>
    <source>
        <strain evidence="2">MPL-01</strain>
    </source>
</reference>
<protein>
    <recommendedName>
        <fullName evidence="1">N-acetyltransferase domain-containing protein</fullName>
    </recommendedName>
</protein>
<dbReference type="CDD" id="cd04301">
    <property type="entry name" value="NAT_SF"/>
    <property type="match status" value="1"/>
</dbReference>
<dbReference type="SUPFAM" id="SSF55729">
    <property type="entry name" value="Acyl-CoA N-acyltransferases (Nat)"/>
    <property type="match status" value="1"/>
</dbReference>
<dbReference type="EMBL" id="JAPEVG010000270">
    <property type="protein sequence ID" value="KAJ8469888.1"/>
    <property type="molecule type" value="Genomic_DNA"/>
</dbReference>
<name>A0AAD7X915_9APHY</name>
<gene>
    <name evidence="2" type="ORF">ONZ51_g8694</name>
</gene>
<accession>A0AAD7X915</accession>
<dbReference type="InterPro" id="IPR016181">
    <property type="entry name" value="Acyl_CoA_acyltransferase"/>
</dbReference>
<proteinExistence type="predicted"/>
<evidence type="ECO:0000259" key="1">
    <source>
        <dbReference type="PROSITE" id="PS51186"/>
    </source>
</evidence>
<dbReference type="AlphaFoldDB" id="A0AAD7X915"/>
<sequence>MAFAPAHEIITVPAPGQPGRDELKQQCYDVRIDVFHHEQGFPLDTEIDEYDEEAIHILLRLVPSLKPIGTIRCVKMKDYYKLTRLAVLKDYRKYRFGRALVQSLHDYVKADARASGLAGSGSVNVVAHSQIPVKEFYGKFGYVPEGEEFDEDGAPHQKMVARLSLSD</sequence>
<feature type="domain" description="N-acetyltransferase" evidence="1">
    <location>
        <begin position="14"/>
        <end position="166"/>
    </location>
</feature>
<evidence type="ECO:0000313" key="3">
    <source>
        <dbReference type="Proteomes" id="UP001215151"/>
    </source>
</evidence>
<evidence type="ECO:0000313" key="2">
    <source>
        <dbReference type="EMBL" id="KAJ8469888.1"/>
    </source>
</evidence>